<dbReference type="Pfam" id="PF03180">
    <property type="entry name" value="Lipoprotein_9"/>
    <property type="match status" value="1"/>
</dbReference>
<evidence type="ECO:0000256" key="3">
    <source>
        <dbReference type="ARBA" id="ARBA00022729"/>
    </source>
</evidence>
<evidence type="ECO:0000256" key="1">
    <source>
        <dbReference type="ARBA" id="ARBA00004635"/>
    </source>
</evidence>
<gene>
    <name evidence="9" type="ORF">MINT15_25470</name>
</gene>
<comment type="caution">
    <text evidence="9">The sequence shown here is derived from an EMBL/GenBank/DDBJ whole genome shotgun (WGS) entry which is preliminary data.</text>
</comment>
<evidence type="ECO:0000256" key="4">
    <source>
        <dbReference type="ARBA" id="ARBA00023136"/>
    </source>
</evidence>
<dbReference type="PANTHER" id="PTHR30429:SF3">
    <property type="entry name" value="LIPOPROTEIN"/>
    <property type="match status" value="1"/>
</dbReference>
<evidence type="ECO:0000256" key="5">
    <source>
        <dbReference type="ARBA" id="ARBA00023139"/>
    </source>
</evidence>
<name>A0A837D8S1_9PSEU</name>
<evidence type="ECO:0000313" key="10">
    <source>
        <dbReference type="Proteomes" id="UP000030848"/>
    </source>
</evidence>
<dbReference type="EMBL" id="JRZE01000005">
    <property type="protein sequence ID" value="KHF43822.1"/>
    <property type="molecule type" value="Genomic_DNA"/>
</dbReference>
<proteinExistence type="inferred from homology"/>
<dbReference type="CDD" id="cd13596">
    <property type="entry name" value="PBP2_lipoprotein_GmpC"/>
    <property type="match status" value="1"/>
</dbReference>
<dbReference type="AlphaFoldDB" id="A0A837D8S1"/>
<organism evidence="9 10">
    <name type="scientific">Saccharomonospora viridis</name>
    <dbReference type="NCBI Taxonomy" id="1852"/>
    <lineage>
        <taxon>Bacteria</taxon>
        <taxon>Bacillati</taxon>
        <taxon>Actinomycetota</taxon>
        <taxon>Actinomycetes</taxon>
        <taxon>Pseudonocardiales</taxon>
        <taxon>Pseudonocardiaceae</taxon>
        <taxon>Saccharomonospora</taxon>
    </lineage>
</organism>
<feature type="transmembrane region" description="Helical" evidence="8">
    <location>
        <begin position="59"/>
        <end position="80"/>
    </location>
</feature>
<dbReference type="Proteomes" id="UP000030848">
    <property type="component" value="Unassembled WGS sequence"/>
</dbReference>
<dbReference type="Gene3D" id="3.40.190.10">
    <property type="entry name" value="Periplasmic binding protein-like II"/>
    <property type="match status" value="2"/>
</dbReference>
<accession>A0A837D8S1</accession>
<dbReference type="PANTHER" id="PTHR30429">
    <property type="entry name" value="D-METHIONINE-BINDING LIPOPROTEIN METQ"/>
    <property type="match status" value="1"/>
</dbReference>
<sequence length="351" mass="37610">MSSLSALWNRHPLGKTRAGAQRQFQEGEMASDNTSGGHNGGDPAEIRLPERPRKGKGPFIALGVVLVAALVAITVVLTGGDDSSGPTDTVTVRIGTTEAGSDYWKPLKRLAAEEGITLETVNFSDYNQPNPALSQGQTDLNLFQHVLFLANYNVSNQDDLTPVGSTYVVPLSLYSRKHTDVEQIPAGGTVAIPKDPTNQARALLVLQEAGLISLKDGGNVLSTPAEIDQAASKVSVTPVDAAQTVAVLDSVDASIVNNGFAMDAGLDPSKALFSDDPRSDAAEPYINIIAARAEDKDNPTYRRVVELFHHPEVLEALRAESRDTSVPVQRPQEELEEILDRLSDTVKAARR</sequence>
<evidence type="ECO:0000256" key="7">
    <source>
        <dbReference type="SAM" id="MobiDB-lite"/>
    </source>
</evidence>
<dbReference type="GO" id="GO:0016020">
    <property type="term" value="C:membrane"/>
    <property type="evidence" value="ECO:0007669"/>
    <property type="project" value="UniProtKB-SubCell"/>
</dbReference>
<comment type="subcellular location">
    <subcellularLocation>
        <location evidence="1">Membrane</location>
        <topology evidence="1">Lipid-anchor</topology>
    </subcellularLocation>
</comment>
<keyword evidence="8" id="KW-0812">Transmembrane</keyword>
<evidence type="ECO:0000256" key="2">
    <source>
        <dbReference type="ARBA" id="ARBA00008973"/>
    </source>
</evidence>
<feature type="region of interest" description="Disordered" evidence="7">
    <location>
        <begin position="1"/>
        <end position="52"/>
    </location>
</feature>
<evidence type="ECO:0000256" key="8">
    <source>
        <dbReference type="SAM" id="Phobius"/>
    </source>
</evidence>
<comment type="similarity">
    <text evidence="2">Belongs to the NlpA lipoprotein family.</text>
</comment>
<keyword evidence="8" id="KW-1133">Transmembrane helix</keyword>
<reference evidence="9 10" key="1">
    <citation type="submission" date="2014-10" db="EMBL/GenBank/DDBJ databases">
        <title>Genome sequence of Micropolyspora internatus JCM3315.</title>
        <authorList>
            <person name="Shin S.-K."/>
            <person name="Yi H."/>
        </authorList>
    </citation>
    <scope>NUCLEOTIDE SEQUENCE [LARGE SCALE GENOMIC DNA]</scope>
    <source>
        <strain evidence="9 10">JCM 3315</strain>
    </source>
</reference>
<keyword evidence="6" id="KW-0449">Lipoprotein</keyword>
<dbReference type="SUPFAM" id="SSF53850">
    <property type="entry name" value="Periplasmic binding protein-like II"/>
    <property type="match status" value="1"/>
</dbReference>
<dbReference type="InterPro" id="IPR004872">
    <property type="entry name" value="Lipoprotein_NlpA"/>
</dbReference>
<protein>
    <submittedName>
        <fullName evidence="9">Methionine ABC transporter substrate-binding protein</fullName>
    </submittedName>
</protein>
<keyword evidence="5" id="KW-0564">Palmitate</keyword>
<keyword evidence="4 8" id="KW-0472">Membrane</keyword>
<evidence type="ECO:0000313" key="9">
    <source>
        <dbReference type="EMBL" id="KHF43822.1"/>
    </source>
</evidence>
<keyword evidence="3" id="KW-0732">Signal</keyword>
<evidence type="ECO:0000256" key="6">
    <source>
        <dbReference type="ARBA" id="ARBA00023288"/>
    </source>
</evidence>